<dbReference type="RefSeq" id="WP_077835818.1">
    <property type="nucleotide sequence ID" value="NZ_CP096983.1"/>
</dbReference>
<reference evidence="1 2" key="1">
    <citation type="submission" date="2022-04" db="EMBL/GenBank/DDBJ databases">
        <title>Genome sequence of C. roseum typestrain.</title>
        <authorList>
            <person name="Poehlein A."/>
            <person name="Schoch T."/>
            <person name="Duerre P."/>
            <person name="Daniel R."/>
        </authorList>
    </citation>
    <scope>NUCLEOTIDE SEQUENCE [LARGE SCALE GENOMIC DNA]</scope>
    <source>
        <strain evidence="1 2">DSM 7320</strain>
    </source>
</reference>
<dbReference type="STRING" id="84029.CROST_24920"/>
<protein>
    <submittedName>
        <fullName evidence="1">Uncharacterized protein</fullName>
    </submittedName>
</protein>
<gene>
    <name evidence="1" type="ORF">CROST_024930</name>
</gene>
<proteinExistence type="predicted"/>
<organism evidence="1 2">
    <name type="scientific">Clostridium felsineum</name>
    <dbReference type="NCBI Taxonomy" id="36839"/>
    <lineage>
        <taxon>Bacteria</taxon>
        <taxon>Bacillati</taxon>
        <taxon>Bacillota</taxon>
        <taxon>Clostridia</taxon>
        <taxon>Eubacteriales</taxon>
        <taxon>Clostridiaceae</taxon>
        <taxon>Clostridium</taxon>
    </lineage>
</organism>
<name>A0A1S8L4J2_9CLOT</name>
<accession>A0A1S8L4J2</accession>
<dbReference type="Proteomes" id="UP000190951">
    <property type="component" value="Chromosome"/>
</dbReference>
<evidence type="ECO:0000313" key="2">
    <source>
        <dbReference type="Proteomes" id="UP000190951"/>
    </source>
</evidence>
<evidence type="ECO:0000313" key="1">
    <source>
        <dbReference type="EMBL" id="URZ11776.1"/>
    </source>
</evidence>
<keyword evidence="2" id="KW-1185">Reference proteome</keyword>
<dbReference type="AlphaFoldDB" id="A0A1S8L4J2"/>
<dbReference type="EMBL" id="CP096983">
    <property type="protein sequence ID" value="URZ11776.1"/>
    <property type="molecule type" value="Genomic_DNA"/>
</dbReference>
<dbReference type="KEGG" id="crw:CROST_024930"/>
<sequence length="196" mass="23383">MKNEILSLYFDKKIAISKIAKMVSKSRTSIYEILKKDERYEVESQRRRKLSEFEIAKKEEKITRLFYEKRLKVYEIAGIFNISNATVTRVIKKDLNYKNEKARRKGESRKINREKSKLAIKKKRVKIREEELRILLKLQKQNAIDMSRMSKLSTKKMVEMNLNHYKYNPISKSLEFVEASGSKPNDLPYKVILNER</sequence>